<evidence type="ECO:0000313" key="3">
    <source>
        <dbReference type="Proteomes" id="UP001642360"/>
    </source>
</evidence>
<keyword evidence="3" id="KW-1185">Reference proteome</keyword>
<evidence type="ECO:0000256" key="1">
    <source>
        <dbReference type="SAM" id="MobiDB-lite"/>
    </source>
</evidence>
<dbReference type="EMBL" id="CAUOFW020000739">
    <property type="protein sequence ID" value="CAK9136194.1"/>
    <property type="molecule type" value="Genomic_DNA"/>
</dbReference>
<feature type="region of interest" description="Disordered" evidence="1">
    <location>
        <begin position="26"/>
        <end position="144"/>
    </location>
</feature>
<accession>A0ABC8QZT2</accession>
<comment type="caution">
    <text evidence="2">The sequence shown here is derived from an EMBL/GenBank/DDBJ whole genome shotgun (WGS) entry which is preliminary data.</text>
</comment>
<dbReference type="AlphaFoldDB" id="A0ABC8QZT2"/>
<sequence>MKTLNNTTGFVNPSQNIAFSRHQMQNKNGSKYANKNGKQQVKWFNSKGRGFPQAGLGNHKSIQNEAGNDSSNISTLRSASQNHSDKEESAENQVSSQLMPEGHKYPTITSEDNPLLPNPHVERYTSSISYHGQDDAIRLPTSNE</sequence>
<evidence type="ECO:0000313" key="2">
    <source>
        <dbReference type="EMBL" id="CAK9136194.1"/>
    </source>
</evidence>
<gene>
    <name evidence="2" type="ORF">ILEXP_LOCUS3168</name>
</gene>
<proteinExistence type="predicted"/>
<reference evidence="2 3" key="1">
    <citation type="submission" date="2024-02" db="EMBL/GenBank/DDBJ databases">
        <authorList>
            <person name="Vignale AGUSTIN F."/>
            <person name="Sosa J E."/>
            <person name="Modenutti C."/>
        </authorList>
    </citation>
    <scope>NUCLEOTIDE SEQUENCE [LARGE SCALE GENOMIC DNA]</scope>
</reference>
<dbReference type="Proteomes" id="UP001642360">
    <property type="component" value="Unassembled WGS sequence"/>
</dbReference>
<organism evidence="2 3">
    <name type="scientific">Ilex paraguariensis</name>
    <name type="common">yerba mate</name>
    <dbReference type="NCBI Taxonomy" id="185542"/>
    <lineage>
        <taxon>Eukaryota</taxon>
        <taxon>Viridiplantae</taxon>
        <taxon>Streptophyta</taxon>
        <taxon>Embryophyta</taxon>
        <taxon>Tracheophyta</taxon>
        <taxon>Spermatophyta</taxon>
        <taxon>Magnoliopsida</taxon>
        <taxon>eudicotyledons</taxon>
        <taxon>Gunneridae</taxon>
        <taxon>Pentapetalae</taxon>
        <taxon>asterids</taxon>
        <taxon>campanulids</taxon>
        <taxon>Aquifoliales</taxon>
        <taxon>Aquifoliaceae</taxon>
        <taxon>Ilex</taxon>
    </lineage>
</organism>
<name>A0ABC8QZT2_9AQUA</name>
<feature type="compositionally biased region" description="Polar residues" evidence="1">
    <location>
        <begin position="60"/>
        <end position="82"/>
    </location>
</feature>
<feature type="compositionally biased region" description="Polar residues" evidence="1">
    <location>
        <begin position="26"/>
        <end position="43"/>
    </location>
</feature>
<protein>
    <submittedName>
        <fullName evidence="2">Uncharacterized protein</fullName>
    </submittedName>
</protein>